<dbReference type="GO" id="GO:0006606">
    <property type="term" value="P:protein import into nucleus"/>
    <property type="evidence" value="ECO:0007669"/>
    <property type="project" value="InterPro"/>
</dbReference>
<dbReference type="OMA" id="EMIQMLY"/>
<keyword evidence="3" id="KW-0677">Repeat</keyword>
<evidence type="ECO:0000256" key="3">
    <source>
        <dbReference type="ARBA" id="ARBA00022737"/>
    </source>
</evidence>
<keyword evidence="4 5" id="KW-0653">Protein transport</keyword>
<dbReference type="InterPro" id="IPR011989">
    <property type="entry name" value="ARM-like"/>
</dbReference>
<dbReference type="VEuPathDB" id="TriTrypDB:Lsey_0006_0460"/>
<evidence type="ECO:0000256" key="6">
    <source>
        <dbReference type="PROSITE-ProRule" id="PRU00259"/>
    </source>
</evidence>
<dbReference type="GO" id="GO:0005634">
    <property type="term" value="C:nucleus"/>
    <property type="evidence" value="ECO:0007669"/>
    <property type="project" value="UniProtKB-ARBA"/>
</dbReference>
<dbReference type="FunFam" id="1.25.10.10:FF:000009">
    <property type="entry name" value="Importin subunit alpha"/>
    <property type="match status" value="1"/>
</dbReference>
<keyword evidence="9" id="KW-1185">Reference proteome</keyword>
<proteinExistence type="inferred from homology"/>
<dbReference type="OrthoDB" id="29145at2759"/>
<dbReference type="PROSITE" id="PS50176">
    <property type="entry name" value="ARM_REPEAT"/>
    <property type="match status" value="3"/>
</dbReference>
<evidence type="ECO:0000256" key="2">
    <source>
        <dbReference type="ARBA" id="ARBA00022448"/>
    </source>
</evidence>
<dbReference type="InterPro" id="IPR000225">
    <property type="entry name" value="Armadillo"/>
</dbReference>
<keyword evidence="2 5" id="KW-0813">Transport</keyword>
<dbReference type="EMBL" id="LJSK01000006">
    <property type="protein sequence ID" value="KPI90412.1"/>
    <property type="molecule type" value="Genomic_DNA"/>
</dbReference>
<accession>A0A0N1PFK7</accession>
<sequence>MFNNQEKKGAKQAVNVKAGTERRQRQLMSVRHQKHGEVMKHLRAEDDDAASQQALQVANPEDVWSYDARSTPASVPIPLLPTLVNMCMNGPTDREVFQGTLLIRKILSVERDPPYNAVTSSGVVPRLVSLLERNDYPELQFESAWALTNIAAGTSENTMMLVNCGAIPRFVALLASPNADCRDQSAWAIGNLSGEGAGCRDEALNHGAMVALLNVLSVREQPIHVLRNATWAVSNLCRCKPLPPLEKVQIALPTLVDLLNNEDDQLIVDAAWGISYISDGPAERVQAVLEAGAIPRVVELLSVPSTNVKLPAIRIIGNVAAGTDEQTQVIINSGALPAMGELLRHPKRALRKETCWTISNIAAGQAYQIEALVNANVCLPILECLSAPELDVKKEAVWTIANITFCGSVGQVKYLVNIGVIPPLCEALRTYDPKIVTVALEAMQCFLQVGEDEKNAGTMEENIVAKQVMECGGIDTIEELQSHADKNVYNLALQILEVFFTTEDETGGLNEGVNTGIMDFAQGSGSNNNGVQPGNNPFSF</sequence>
<name>A0A0N1PFK7_LEPSE</name>
<dbReference type="SMART" id="SM00185">
    <property type="entry name" value="ARM"/>
    <property type="match status" value="8"/>
</dbReference>
<evidence type="ECO:0000256" key="7">
    <source>
        <dbReference type="SAM" id="MobiDB-lite"/>
    </source>
</evidence>
<dbReference type="Proteomes" id="UP000038009">
    <property type="component" value="Unassembled WGS sequence"/>
</dbReference>
<feature type="region of interest" description="Disordered" evidence="7">
    <location>
        <begin position="1"/>
        <end position="32"/>
    </location>
</feature>
<evidence type="ECO:0000256" key="5">
    <source>
        <dbReference type="PIRNR" id="PIRNR005673"/>
    </source>
</evidence>
<feature type="repeat" description="ARM" evidence="6">
    <location>
        <begin position="292"/>
        <end position="334"/>
    </location>
</feature>
<feature type="repeat" description="ARM" evidence="6">
    <location>
        <begin position="207"/>
        <end position="236"/>
    </location>
</feature>
<evidence type="ECO:0000313" key="8">
    <source>
        <dbReference type="EMBL" id="KPI90412.1"/>
    </source>
</evidence>
<dbReference type="Gene3D" id="1.25.10.10">
    <property type="entry name" value="Leucine-rich Repeat Variant"/>
    <property type="match status" value="1"/>
</dbReference>
<dbReference type="InterPro" id="IPR032413">
    <property type="entry name" value="Arm_3"/>
</dbReference>
<dbReference type="AlphaFoldDB" id="A0A0N1PFK7"/>
<evidence type="ECO:0000256" key="1">
    <source>
        <dbReference type="ARBA" id="ARBA00010394"/>
    </source>
</evidence>
<feature type="repeat" description="ARM" evidence="6">
    <location>
        <begin position="122"/>
        <end position="165"/>
    </location>
</feature>
<dbReference type="Pfam" id="PF00514">
    <property type="entry name" value="Arm"/>
    <property type="match status" value="7"/>
</dbReference>
<reference evidence="8 9" key="1">
    <citation type="journal article" date="2015" name="PLoS Pathog.">
        <title>Leptomonas seymouri: Adaptations to the Dixenous Life Cycle Analyzed by Genome Sequencing, Transcriptome Profiling and Co-infection with Leishmania donovani.</title>
        <authorList>
            <person name="Kraeva N."/>
            <person name="Butenko A."/>
            <person name="Hlavacova J."/>
            <person name="Kostygov A."/>
            <person name="Myskova J."/>
            <person name="Grybchuk D."/>
            <person name="Lestinova T."/>
            <person name="Votypka J."/>
            <person name="Volf P."/>
            <person name="Opperdoes F."/>
            <person name="Flegontov P."/>
            <person name="Lukes J."/>
            <person name="Yurchenko V."/>
        </authorList>
    </citation>
    <scope>NUCLEOTIDE SEQUENCE [LARGE SCALE GENOMIC DNA]</scope>
    <source>
        <strain evidence="8 9">ATCC 30220</strain>
    </source>
</reference>
<organism evidence="8 9">
    <name type="scientific">Leptomonas seymouri</name>
    <dbReference type="NCBI Taxonomy" id="5684"/>
    <lineage>
        <taxon>Eukaryota</taxon>
        <taxon>Discoba</taxon>
        <taxon>Euglenozoa</taxon>
        <taxon>Kinetoplastea</taxon>
        <taxon>Metakinetoplastina</taxon>
        <taxon>Trypanosomatida</taxon>
        <taxon>Trypanosomatidae</taxon>
        <taxon>Leishmaniinae</taxon>
        <taxon>Leptomonas</taxon>
    </lineage>
</organism>
<gene>
    <name evidence="8" type="ORF">ABL78_0488</name>
</gene>
<comment type="similarity">
    <text evidence="1 5">Belongs to the importin alpha family.</text>
</comment>
<comment type="caution">
    <text evidence="8">The sequence shown here is derived from an EMBL/GenBank/DDBJ whole genome shotgun (WGS) entry which is preliminary data.</text>
</comment>
<dbReference type="Pfam" id="PF16186">
    <property type="entry name" value="Arm_3"/>
    <property type="match status" value="1"/>
</dbReference>
<evidence type="ECO:0000256" key="4">
    <source>
        <dbReference type="ARBA" id="ARBA00022927"/>
    </source>
</evidence>
<protein>
    <recommendedName>
        <fullName evidence="5">Importin subunit alpha</fullName>
    </recommendedName>
</protein>
<evidence type="ECO:0000313" key="9">
    <source>
        <dbReference type="Proteomes" id="UP000038009"/>
    </source>
</evidence>
<dbReference type="PIRSF" id="PIRSF005673">
    <property type="entry name" value="Importin_alpha"/>
    <property type="match status" value="1"/>
</dbReference>
<dbReference type="PANTHER" id="PTHR23316">
    <property type="entry name" value="IMPORTIN ALPHA"/>
    <property type="match status" value="1"/>
</dbReference>
<dbReference type="GO" id="GO:0061608">
    <property type="term" value="F:nuclear import signal receptor activity"/>
    <property type="evidence" value="ECO:0007669"/>
    <property type="project" value="InterPro"/>
</dbReference>
<dbReference type="GO" id="GO:0005737">
    <property type="term" value="C:cytoplasm"/>
    <property type="evidence" value="ECO:0007669"/>
    <property type="project" value="InterPro"/>
</dbReference>
<dbReference type="SUPFAM" id="SSF48371">
    <property type="entry name" value="ARM repeat"/>
    <property type="match status" value="1"/>
</dbReference>
<dbReference type="InterPro" id="IPR016024">
    <property type="entry name" value="ARM-type_fold"/>
</dbReference>
<dbReference type="InterPro" id="IPR024931">
    <property type="entry name" value="Importin_alpha"/>
</dbReference>